<dbReference type="InterPro" id="IPR043322">
    <property type="entry name" value="CtBP"/>
</dbReference>
<dbReference type="CDD" id="cd05299">
    <property type="entry name" value="CtBP_dh"/>
    <property type="match status" value="1"/>
</dbReference>
<evidence type="ECO:0000256" key="5">
    <source>
        <dbReference type="SAM" id="Phobius"/>
    </source>
</evidence>
<name>A0ABQ9DHT2_9PASS</name>
<dbReference type="InterPro" id="IPR036291">
    <property type="entry name" value="NAD(P)-bd_dom_sf"/>
</dbReference>
<keyword evidence="4" id="KW-0539">Nucleus</keyword>
<accession>A0ABQ9DHT2</accession>
<feature type="signal peptide" evidence="6">
    <location>
        <begin position="1"/>
        <end position="35"/>
    </location>
</feature>
<dbReference type="Proteomes" id="UP001145742">
    <property type="component" value="Unassembled WGS sequence"/>
</dbReference>
<dbReference type="Gene3D" id="3.40.50.720">
    <property type="entry name" value="NAD(P)-binding Rossmann-like Domain"/>
    <property type="match status" value="2"/>
</dbReference>
<gene>
    <name evidence="9" type="ORF">WISP_56005</name>
</gene>
<evidence type="ECO:0000256" key="6">
    <source>
        <dbReference type="SAM" id="SignalP"/>
    </source>
</evidence>
<keyword evidence="5" id="KW-1133">Transmembrane helix</keyword>
<keyword evidence="5" id="KW-0472">Membrane</keyword>
<feature type="transmembrane region" description="Helical" evidence="5">
    <location>
        <begin position="752"/>
        <end position="775"/>
    </location>
</feature>
<comment type="similarity">
    <text evidence="2">Belongs to the D-isomer specific 2-hydroxyacid dehydrogenase family.</text>
</comment>
<reference evidence="9" key="1">
    <citation type="submission" date="2019-10" db="EMBL/GenBank/DDBJ databases">
        <authorList>
            <person name="Soares A.E.R."/>
            <person name="Aleixo A."/>
            <person name="Schneider P."/>
            <person name="Miyaki C.Y."/>
            <person name="Schneider M.P."/>
            <person name="Mello C."/>
            <person name="Vasconcelos A.T.R."/>
        </authorList>
    </citation>
    <scope>NUCLEOTIDE SEQUENCE</scope>
    <source>
        <tissue evidence="9">Muscle</tissue>
    </source>
</reference>
<evidence type="ECO:0000259" key="8">
    <source>
        <dbReference type="Pfam" id="PF02826"/>
    </source>
</evidence>
<keyword evidence="10" id="KW-1185">Reference proteome</keyword>
<dbReference type="PANTHER" id="PTHR46029">
    <property type="entry name" value="C-TERMINAL-BINDING PROTEIN"/>
    <property type="match status" value="1"/>
</dbReference>
<proteinExistence type="inferred from homology"/>
<evidence type="ECO:0000256" key="1">
    <source>
        <dbReference type="ARBA" id="ARBA00004123"/>
    </source>
</evidence>
<evidence type="ECO:0000313" key="9">
    <source>
        <dbReference type="EMBL" id="KAJ7418998.1"/>
    </source>
</evidence>
<dbReference type="InterPro" id="IPR029752">
    <property type="entry name" value="D-isomer_DH_CS1"/>
</dbReference>
<dbReference type="EMBL" id="WHWB01033560">
    <property type="protein sequence ID" value="KAJ7418998.1"/>
    <property type="molecule type" value="Genomic_DNA"/>
</dbReference>
<dbReference type="Pfam" id="PF02826">
    <property type="entry name" value="2-Hacid_dh_C"/>
    <property type="match status" value="1"/>
</dbReference>
<keyword evidence="6" id="KW-0732">Signal</keyword>
<dbReference type="PANTHER" id="PTHR46029:SF2">
    <property type="entry name" value="C-TERMINAL-BINDING PROTEIN 1"/>
    <property type="match status" value="1"/>
</dbReference>
<evidence type="ECO:0000259" key="7">
    <source>
        <dbReference type="Pfam" id="PF00389"/>
    </source>
</evidence>
<dbReference type="PROSITE" id="PS00671">
    <property type="entry name" value="D_2_HYDROXYACID_DH_3"/>
    <property type="match status" value="1"/>
</dbReference>
<dbReference type="SUPFAM" id="SSF52283">
    <property type="entry name" value="Formate/glycerate dehydrogenase catalytic domain-like"/>
    <property type="match status" value="1"/>
</dbReference>
<dbReference type="PROSITE" id="PS00065">
    <property type="entry name" value="D_2_HYDROXYACID_DH_1"/>
    <property type="match status" value="1"/>
</dbReference>
<feature type="domain" description="D-isomer specific 2-hydroxyacid dehydrogenase NAD-binding" evidence="8">
    <location>
        <begin position="257"/>
        <end position="439"/>
    </location>
</feature>
<comment type="subcellular location">
    <subcellularLocation>
        <location evidence="1">Nucleus</location>
    </subcellularLocation>
</comment>
<feature type="chain" id="PRO_5046065026" description="CTBP1 protein" evidence="6">
    <location>
        <begin position="36"/>
        <end position="860"/>
    </location>
</feature>
<dbReference type="InterPro" id="IPR006139">
    <property type="entry name" value="D-isomer_2_OHA_DH_cat_dom"/>
</dbReference>
<sequence length="860" mass="93434">MPRLPRRLRAALPPGILLLLLLLLLLATLLPAAGADGARRLHGKFAPPEQGLASSELKLAVIFEMCFCLIPLLIIGMRGSRTSASDTKLGGSDDLLEGRKALQRDLDRLDQWEEASDLRFNKAKCRRVTTPCSATGIRPPIMNGPMHPRPLVALLDGRDCTVEMPILKDVATVAFCDAQSTQEIHEKVLNEAVGALMYHTITLTREDLEKFKALRIIVRIGSGFDNIDIKSAGDLGIAVCNVPAASVEETADSTMCHILNLYRRTTWLHQALREGTRVQSVEQIREVASGAARIRGETLGIIGLGRVGQAVALRAKAFGFSVIFYDPYLSDGMERALGLQRVSTLQDLLFHSDCVTLHCNLNEHNHHLINDFTIKQMRQGAFLVNTARGGLVDEKALAQALKEGRIRGAALDVHESEPFSFSQGPLKDAPNLICTPHAAWYSEQASIEMREEAAREIRRAITGRIPDSLKNCVNKDHLTAATHWASMDPGVVHPELNGAAYRPAILISGYSPHIARSTDMMVLMEVLFKEFQASKGQAFSRISGEKLSPYEAEPEFGAAGFQGHKVSFEQSPLKLCIIFIMHRGLILPVSRCSSKAAIPVILKEKAAYKVLEMKKSLPFLPLLGWKKDMCQDCAPLGPWHYTWSSSGELESKMLELLHLQSHFWPHVLDMNVSANASQHLQASCEPVPLQAVQLQPAAILPTAILLAAILTVAILPTAVLMAAILTVAILMAAILPAAILPVQLQAVQLQPAAILPAAILLAAILLDAILLAAILPVQLQAVQLQPAAILPAAILMAAILPAAILLVFVPLCQGKEKIRSALMDGKFPAQSRVSAVTDSSLLTPKAGPANLVNQFILLKQ</sequence>
<feature type="transmembrane region" description="Helical" evidence="5">
    <location>
        <begin position="721"/>
        <end position="740"/>
    </location>
</feature>
<evidence type="ECO:0000256" key="2">
    <source>
        <dbReference type="ARBA" id="ARBA00005854"/>
    </source>
</evidence>
<protein>
    <recommendedName>
        <fullName evidence="11">CTBP1 protein</fullName>
    </recommendedName>
</protein>
<comment type="caution">
    <text evidence="9">The sequence shown here is derived from an EMBL/GenBank/DDBJ whole genome shotgun (WGS) entry which is preliminary data.</text>
</comment>
<dbReference type="Pfam" id="PF00389">
    <property type="entry name" value="2-Hacid_dh"/>
    <property type="match status" value="1"/>
</dbReference>
<evidence type="ECO:0000256" key="3">
    <source>
        <dbReference type="ARBA" id="ARBA00023002"/>
    </source>
</evidence>
<dbReference type="SUPFAM" id="SSF51735">
    <property type="entry name" value="NAD(P)-binding Rossmann-fold domains"/>
    <property type="match status" value="1"/>
</dbReference>
<dbReference type="InterPro" id="IPR006140">
    <property type="entry name" value="D-isomer_DH_NAD-bd"/>
</dbReference>
<dbReference type="InterPro" id="IPR051638">
    <property type="entry name" value="CTBP_dehydrogenase"/>
</dbReference>
<evidence type="ECO:0000313" key="10">
    <source>
        <dbReference type="Proteomes" id="UP001145742"/>
    </source>
</evidence>
<organism evidence="9 10">
    <name type="scientific">Willisornis vidua</name>
    <name type="common">Xingu scale-backed antbird</name>
    <dbReference type="NCBI Taxonomy" id="1566151"/>
    <lineage>
        <taxon>Eukaryota</taxon>
        <taxon>Metazoa</taxon>
        <taxon>Chordata</taxon>
        <taxon>Craniata</taxon>
        <taxon>Vertebrata</taxon>
        <taxon>Euteleostomi</taxon>
        <taxon>Archelosauria</taxon>
        <taxon>Archosauria</taxon>
        <taxon>Dinosauria</taxon>
        <taxon>Saurischia</taxon>
        <taxon>Theropoda</taxon>
        <taxon>Coelurosauria</taxon>
        <taxon>Aves</taxon>
        <taxon>Neognathae</taxon>
        <taxon>Neoaves</taxon>
        <taxon>Telluraves</taxon>
        <taxon>Australaves</taxon>
        <taxon>Passeriformes</taxon>
        <taxon>Thamnophilidae</taxon>
        <taxon>Willisornis</taxon>
    </lineage>
</organism>
<evidence type="ECO:0008006" key="11">
    <source>
        <dbReference type="Google" id="ProtNLM"/>
    </source>
</evidence>
<keyword evidence="3" id="KW-0560">Oxidoreductase</keyword>
<feature type="domain" description="D-isomer specific 2-hydroxyacid dehydrogenase catalytic" evidence="7">
    <location>
        <begin position="160"/>
        <end position="474"/>
    </location>
</feature>
<evidence type="ECO:0000256" key="4">
    <source>
        <dbReference type="ARBA" id="ARBA00023242"/>
    </source>
</evidence>
<feature type="transmembrane region" description="Helical" evidence="5">
    <location>
        <begin position="787"/>
        <end position="809"/>
    </location>
</feature>
<dbReference type="InterPro" id="IPR029753">
    <property type="entry name" value="D-isomer_DH_CS"/>
</dbReference>
<keyword evidence="5" id="KW-0812">Transmembrane</keyword>